<feature type="non-terminal residue" evidence="2">
    <location>
        <position position="69"/>
    </location>
</feature>
<evidence type="ECO:0000313" key="2">
    <source>
        <dbReference type="EMBL" id="CAA3016940.1"/>
    </source>
</evidence>
<dbReference type="EMBL" id="CACTIH010007659">
    <property type="protein sequence ID" value="CAA3016940.1"/>
    <property type="molecule type" value="Genomic_DNA"/>
</dbReference>
<protein>
    <submittedName>
        <fullName evidence="2">Uncharacterized protein</fullName>
    </submittedName>
</protein>
<reference evidence="2 3" key="1">
    <citation type="submission" date="2019-12" db="EMBL/GenBank/DDBJ databases">
        <authorList>
            <person name="Alioto T."/>
            <person name="Alioto T."/>
            <person name="Gomez Garrido J."/>
        </authorList>
    </citation>
    <scope>NUCLEOTIDE SEQUENCE [LARGE SCALE GENOMIC DNA]</scope>
</reference>
<name>A0A8S0UJI5_OLEEU</name>
<evidence type="ECO:0000313" key="3">
    <source>
        <dbReference type="Proteomes" id="UP000594638"/>
    </source>
</evidence>
<keyword evidence="1" id="KW-0472">Membrane</keyword>
<keyword evidence="3" id="KW-1185">Reference proteome</keyword>
<keyword evidence="1" id="KW-1133">Transmembrane helix</keyword>
<keyword evidence="1" id="KW-0812">Transmembrane</keyword>
<accession>A0A8S0UJI5</accession>
<dbReference type="AlphaFoldDB" id="A0A8S0UJI5"/>
<feature type="non-terminal residue" evidence="2">
    <location>
        <position position="1"/>
    </location>
</feature>
<gene>
    <name evidence="2" type="ORF">OLEA9_A020769</name>
</gene>
<organism evidence="2 3">
    <name type="scientific">Olea europaea subsp. europaea</name>
    <dbReference type="NCBI Taxonomy" id="158383"/>
    <lineage>
        <taxon>Eukaryota</taxon>
        <taxon>Viridiplantae</taxon>
        <taxon>Streptophyta</taxon>
        <taxon>Embryophyta</taxon>
        <taxon>Tracheophyta</taxon>
        <taxon>Spermatophyta</taxon>
        <taxon>Magnoliopsida</taxon>
        <taxon>eudicotyledons</taxon>
        <taxon>Gunneridae</taxon>
        <taxon>Pentapetalae</taxon>
        <taxon>asterids</taxon>
        <taxon>lamiids</taxon>
        <taxon>Lamiales</taxon>
        <taxon>Oleaceae</taxon>
        <taxon>Oleeae</taxon>
        <taxon>Olea</taxon>
    </lineage>
</organism>
<comment type="caution">
    <text evidence="2">The sequence shown here is derived from an EMBL/GenBank/DDBJ whole genome shotgun (WGS) entry which is preliminary data.</text>
</comment>
<proteinExistence type="predicted"/>
<evidence type="ECO:0000256" key="1">
    <source>
        <dbReference type="SAM" id="Phobius"/>
    </source>
</evidence>
<dbReference type="Proteomes" id="UP000594638">
    <property type="component" value="Unassembled WGS sequence"/>
</dbReference>
<feature type="transmembrane region" description="Helical" evidence="1">
    <location>
        <begin position="42"/>
        <end position="60"/>
    </location>
</feature>
<sequence>SSKILQILGDLIRFSLCLLDAFSHRTDSVVGFGQIQVNIGSVRLAVQFLVGFGVVFWVSVSRLGPAGFS</sequence>